<dbReference type="RefSeq" id="WP_223929788.1">
    <property type="nucleotide sequence ID" value="NZ_BPTU01000003.1"/>
</dbReference>
<evidence type="ECO:0000313" key="2">
    <source>
        <dbReference type="Proteomes" id="UP000825483"/>
    </source>
</evidence>
<evidence type="ECO:0008006" key="3">
    <source>
        <dbReference type="Google" id="ProtNLM"/>
    </source>
</evidence>
<gene>
    <name evidence="1" type="ORF">PRLR5076_10770</name>
</gene>
<dbReference type="AlphaFoldDB" id="A0A9R1C901"/>
<organism evidence="1 2">
    <name type="scientific">Prevotella lacticifex</name>
    <dbReference type="NCBI Taxonomy" id="2854755"/>
    <lineage>
        <taxon>Bacteria</taxon>
        <taxon>Pseudomonadati</taxon>
        <taxon>Bacteroidota</taxon>
        <taxon>Bacteroidia</taxon>
        <taxon>Bacteroidales</taxon>
        <taxon>Prevotellaceae</taxon>
        <taxon>Prevotella</taxon>
    </lineage>
</organism>
<dbReference type="Pfam" id="PF14103">
    <property type="entry name" value="DUF4276"/>
    <property type="match status" value="1"/>
</dbReference>
<reference evidence="1" key="1">
    <citation type="journal article" date="2022" name="Int. J. Syst. Evol. Microbiol.">
        <title>Prevotella lacticifex sp. nov., isolated from the rumen of cows.</title>
        <authorList>
            <person name="Shinkai T."/>
            <person name="Ikeyama N."/>
            <person name="Kumagai M."/>
            <person name="Ohmori H."/>
            <person name="Sakamoto M."/>
            <person name="Ohkuma M."/>
            <person name="Mitsumori M."/>
        </authorList>
    </citation>
    <scope>NUCLEOTIDE SEQUENCE</scope>
    <source>
        <strain evidence="1">R5076</strain>
    </source>
</reference>
<dbReference type="EMBL" id="BPUB01000001">
    <property type="protein sequence ID" value="GJG58226.1"/>
    <property type="molecule type" value="Genomic_DNA"/>
</dbReference>
<keyword evidence="2" id="KW-1185">Reference proteome</keyword>
<evidence type="ECO:0000313" key="1">
    <source>
        <dbReference type="EMBL" id="GJG58226.1"/>
    </source>
</evidence>
<comment type="caution">
    <text evidence="1">The sequence shown here is derived from an EMBL/GenBank/DDBJ whole genome shotgun (WGS) entry which is preliminary data.</text>
</comment>
<sequence>MNYLHVLCEGKSELVFASYVLSPYLILKGIQVIPQALITNRKLGAKGGMISFSQAMRDLENMTRQFHDDGMDRHLFTTMFDLYALPDDFPGYQKSLQFKDYDQVTSLEEELGKFVNQQNFIPYIQLHEFEALVLCNIPELVRMYPNAEKELNQLDKIVMDDYGGNTELVDNSPATAPSKRIIQALAGKYRYDKPQGGKLTTSSLGMTALRTRCRHFNDWLTKIENYLWNNVTKVFLP</sequence>
<dbReference type="GeneID" id="72468007"/>
<proteinExistence type="predicted"/>
<dbReference type="InterPro" id="IPR025455">
    <property type="entry name" value="DUF4276"/>
</dbReference>
<protein>
    <recommendedName>
        <fullName evidence="3">DUF4276 family protein</fullName>
    </recommendedName>
</protein>
<dbReference type="Proteomes" id="UP000825483">
    <property type="component" value="Unassembled WGS sequence"/>
</dbReference>
<name>A0A9R1C901_9BACT</name>
<accession>A0A9R1C901</accession>